<gene>
    <name evidence="2" type="ORF">BU16DRAFT_101734</name>
</gene>
<evidence type="ECO:0000313" key="3">
    <source>
        <dbReference type="Proteomes" id="UP000799750"/>
    </source>
</evidence>
<feature type="transmembrane region" description="Helical" evidence="1">
    <location>
        <begin position="32"/>
        <end position="54"/>
    </location>
</feature>
<dbReference type="AlphaFoldDB" id="A0A6A6QJ47"/>
<reference evidence="2" key="1">
    <citation type="journal article" date="2020" name="Stud. Mycol.">
        <title>101 Dothideomycetes genomes: a test case for predicting lifestyles and emergence of pathogens.</title>
        <authorList>
            <person name="Haridas S."/>
            <person name="Albert R."/>
            <person name="Binder M."/>
            <person name="Bloem J."/>
            <person name="Labutti K."/>
            <person name="Salamov A."/>
            <person name="Andreopoulos B."/>
            <person name="Baker S."/>
            <person name="Barry K."/>
            <person name="Bills G."/>
            <person name="Bluhm B."/>
            <person name="Cannon C."/>
            <person name="Castanera R."/>
            <person name="Culley D."/>
            <person name="Daum C."/>
            <person name="Ezra D."/>
            <person name="Gonzalez J."/>
            <person name="Henrissat B."/>
            <person name="Kuo A."/>
            <person name="Liang C."/>
            <person name="Lipzen A."/>
            <person name="Lutzoni F."/>
            <person name="Magnuson J."/>
            <person name="Mondo S."/>
            <person name="Nolan M."/>
            <person name="Ohm R."/>
            <person name="Pangilinan J."/>
            <person name="Park H.-J."/>
            <person name="Ramirez L."/>
            <person name="Alfaro M."/>
            <person name="Sun H."/>
            <person name="Tritt A."/>
            <person name="Yoshinaga Y."/>
            <person name="Zwiers L.-H."/>
            <person name="Turgeon B."/>
            <person name="Goodwin S."/>
            <person name="Spatafora J."/>
            <person name="Crous P."/>
            <person name="Grigoriev I."/>
        </authorList>
    </citation>
    <scope>NUCLEOTIDE SEQUENCE</scope>
    <source>
        <strain evidence="2">CBS 269.34</strain>
    </source>
</reference>
<keyword evidence="1" id="KW-0472">Membrane</keyword>
<proteinExistence type="predicted"/>
<accession>A0A6A6QJ47</accession>
<dbReference type="EMBL" id="MU004194">
    <property type="protein sequence ID" value="KAF2492036.1"/>
    <property type="molecule type" value="Genomic_DNA"/>
</dbReference>
<dbReference type="Proteomes" id="UP000799750">
    <property type="component" value="Unassembled WGS sequence"/>
</dbReference>
<protein>
    <submittedName>
        <fullName evidence="2">Uncharacterized protein</fullName>
    </submittedName>
</protein>
<evidence type="ECO:0000256" key="1">
    <source>
        <dbReference type="SAM" id="Phobius"/>
    </source>
</evidence>
<sequence>MILQFLALYALYPASSLIILFRPWISRFTTGMYLYSALMISFVFLFDVQDILWLRHSASDGQLHGWKRGRRGAGLRDSTASTFQHSETLPCLASRQCILPASLSGPCDFFAFFFLLSDGPDLEKELGSMTACATM</sequence>
<organism evidence="2 3">
    <name type="scientific">Lophium mytilinum</name>
    <dbReference type="NCBI Taxonomy" id="390894"/>
    <lineage>
        <taxon>Eukaryota</taxon>
        <taxon>Fungi</taxon>
        <taxon>Dikarya</taxon>
        <taxon>Ascomycota</taxon>
        <taxon>Pezizomycotina</taxon>
        <taxon>Dothideomycetes</taxon>
        <taxon>Pleosporomycetidae</taxon>
        <taxon>Mytilinidiales</taxon>
        <taxon>Mytilinidiaceae</taxon>
        <taxon>Lophium</taxon>
    </lineage>
</organism>
<keyword evidence="1" id="KW-1133">Transmembrane helix</keyword>
<evidence type="ECO:0000313" key="2">
    <source>
        <dbReference type="EMBL" id="KAF2492036.1"/>
    </source>
</evidence>
<keyword evidence="3" id="KW-1185">Reference proteome</keyword>
<keyword evidence="1" id="KW-0812">Transmembrane</keyword>
<name>A0A6A6QJ47_9PEZI</name>